<evidence type="ECO:0000313" key="6">
    <source>
        <dbReference type="EMBL" id="WPB84171.1"/>
    </source>
</evidence>
<evidence type="ECO:0000256" key="4">
    <source>
        <dbReference type="ARBA" id="ARBA00019595"/>
    </source>
</evidence>
<comment type="catalytic activity">
    <reaction evidence="1 5">
        <text>dTDP-4-dehydro-6-deoxy-alpha-D-glucose = dTDP-4-dehydro-beta-L-rhamnose</text>
        <dbReference type="Rhea" id="RHEA:16969"/>
        <dbReference type="ChEBI" id="CHEBI:57649"/>
        <dbReference type="ChEBI" id="CHEBI:62830"/>
        <dbReference type="EC" id="5.1.3.13"/>
    </reaction>
</comment>
<comment type="function">
    <text evidence="2 5">Catalyzes the epimerization of the C3' and C5'positions of dTDP-6-deoxy-D-xylo-4-hexulose, forming dTDP-6-deoxy-L-lyxo-4-hexulose.</text>
</comment>
<comment type="similarity">
    <text evidence="5">Belongs to the dTDP-4-dehydrorhamnose 3,5-epimerase family.</text>
</comment>
<dbReference type="PANTHER" id="PTHR21047">
    <property type="entry name" value="DTDP-6-DEOXY-D-GLUCOSE-3,5 EPIMERASE"/>
    <property type="match status" value="1"/>
</dbReference>
<dbReference type="SUPFAM" id="SSF51182">
    <property type="entry name" value="RmlC-like cupins"/>
    <property type="match status" value="1"/>
</dbReference>
<evidence type="ECO:0000256" key="2">
    <source>
        <dbReference type="ARBA" id="ARBA00001997"/>
    </source>
</evidence>
<dbReference type="PANTHER" id="PTHR21047:SF2">
    <property type="entry name" value="THYMIDINE DIPHOSPHO-4-KETO-RHAMNOSE 3,5-EPIMERASE"/>
    <property type="match status" value="1"/>
</dbReference>
<dbReference type="InterPro" id="IPR011051">
    <property type="entry name" value="RmlC_Cupin_sf"/>
</dbReference>
<name>A0ABZ0PFW4_9PROT</name>
<dbReference type="NCBIfam" id="TIGR01221">
    <property type="entry name" value="rmlC"/>
    <property type="match status" value="1"/>
</dbReference>
<dbReference type="InterPro" id="IPR014710">
    <property type="entry name" value="RmlC-like_jellyroll"/>
</dbReference>
<gene>
    <name evidence="6" type="primary">rfbC</name>
    <name evidence="6" type="ORF">R9Z33_18985</name>
</gene>
<dbReference type="RefSeq" id="WP_318648128.1">
    <property type="nucleotide sequence ID" value="NZ_CP137852.1"/>
</dbReference>
<comment type="subunit">
    <text evidence="5">Homodimer.</text>
</comment>
<evidence type="ECO:0000313" key="7">
    <source>
        <dbReference type="Proteomes" id="UP001305521"/>
    </source>
</evidence>
<comment type="pathway">
    <text evidence="5">Carbohydrate biosynthesis; dTDP-L-rhamnose biosynthesis.</text>
</comment>
<dbReference type="GO" id="GO:0008830">
    <property type="term" value="F:dTDP-4-dehydrorhamnose 3,5-epimerase activity"/>
    <property type="evidence" value="ECO:0007669"/>
    <property type="project" value="UniProtKB-EC"/>
</dbReference>
<dbReference type="EMBL" id="CP137852">
    <property type="protein sequence ID" value="WPB84171.1"/>
    <property type="molecule type" value="Genomic_DNA"/>
</dbReference>
<evidence type="ECO:0000256" key="3">
    <source>
        <dbReference type="ARBA" id="ARBA00012098"/>
    </source>
</evidence>
<keyword evidence="7" id="KW-1185">Reference proteome</keyword>
<organism evidence="6 7">
    <name type="scientific">Sediminicoccus rosea</name>
    <dbReference type="NCBI Taxonomy" id="1225128"/>
    <lineage>
        <taxon>Bacteria</taxon>
        <taxon>Pseudomonadati</taxon>
        <taxon>Pseudomonadota</taxon>
        <taxon>Alphaproteobacteria</taxon>
        <taxon>Acetobacterales</taxon>
        <taxon>Roseomonadaceae</taxon>
        <taxon>Sediminicoccus</taxon>
    </lineage>
</organism>
<dbReference type="InterPro" id="IPR000888">
    <property type="entry name" value="RmlC-like"/>
</dbReference>
<dbReference type="Gene3D" id="2.60.120.10">
    <property type="entry name" value="Jelly Rolls"/>
    <property type="match status" value="1"/>
</dbReference>
<sequence length="188" mass="20716">MKITPQAIPDVLLIEPNRFGDARGFFSEVWKRSALAAQGFAVDFVQDNHSLSREVGVVRGLHFQRPPTAQGKLVRVVRGRILDVAVDIRQGSPTYGRHVACELSAENWHQLWVPRGFAHGFMTLEPDTEVLYKVDAEYDRATDAGIAWDDPALGIAWPVLPGGVILSDKDRNAPRLAEIPPPFPAGSV</sequence>
<evidence type="ECO:0000256" key="5">
    <source>
        <dbReference type="RuleBase" id="RU364069"/>
    </source>
</evidence>
<dbReference type="CDD" id="cd00438">
    <property type="entry name" value="cupin_RmlC"/>
    <property type="match status" value="1"/>
</dbReference>
<reference evidence="6 7" key="1">
    <citation type="submission" date="2023-11" db="EMBL/GenBank/DDBJ databases">
        <title>Arctic aerobic anoxygenic photoheterotroph Sediminicoccus rosea KRV36 adapts its photosynthesis to long days of polar summer.</title>
        <authorList>
            <person name="Tomasch J."/>
            <person name="Kopejtka K."/>
            <person name="Bily T."/>
            <person name="Gardiner A.T."/>
            <person name="Gardian Z."/>
            <person name="Shivaramu S."/>
            <person name="Koblizek M."/>
            <person name="Engelhardt F."/>
            <person name="Kaftan D."/>
        </authorList>
    </citation>
    <scope>NUCLEOTIDE SEQUENCE [LARGE SCALE GENOMIC DNA]</scope>
    <source>
        <strain evidence="6 7">R-30</strain>
    </source>
</reference>
<dbReference type="Pfam" id="PF00908">
    <property type="entry name" value="dTDP_sugar_isom"/>
    <property type="match status" value="1"/>
</dbReference>
<dbReference type="EC" id="5.1.3.13" evidence="3 5"/>
<proteinExistence type="inferred from homology"/>
<dbReference type="Proteomes" id="UP001305521">
    <property type="component" value="Chromosome"/>
</dbReference>
<keyword evidence="5 6" id="KW-0413">Isomerase</keyword>
<protein>
    <recommendedName>
        <fullName evidence="4 5">dTDP-4-dehydrorhamnose 3,5-epimerase</fullName>
        <ecNumber evidence="3 5">5.1.3.13</ecNumber>
    </recommendedName>
    <alternativeName>
        <fullName evidence="5">Thymidine diphospho-4-keto-rhamnose 3,5-epimerase</fullName>
    </alternativeName>
</protein>
<accession>A0ABZ0PFW4</accession>
<evidence type="ECO:0000256" key="1">
    <source>
        <dbReference type="ARBA" id="ARBA00001298"/>
    </source>
</evidence>